<organism evidence="2 3">
    <name type="scientific">Meloidogyne hapla</name>
    <name type="common">Root-knot nematode worm</name>
    <dbReference type="NCBI Taxonomy" id="6305"/>
    <lineage>
        <taxon>Eukaryota</taxon>
        <taxon>Metazoa</taxon>
        <taxon>Ecdysozoa</taxon>
        <taxon>Nematoda</taxon>
        <taxon>Chromadorea</taxon>
        <taxon>Rhabditida</taxon>
        <taxon>Tylenchina</taxon>
        <taxon>Tylenchomorpha</taxon>
        <taxon>Tylenchoidea</taxon>
        <taxon>Meloidogynidae</taxon>
        <taxon>Meloidogyninae</taxon>
        <taxon>Meloidogyne</taxon>
    </lineage>
</organism>
<evidence type="ECO:0000313" key="3">
    <source>
        <dbReference type="WBParaSite" id="MhA1_Contig1000.frz3.gene12"/>
    </source>
</evidence>
<feature type="chain" id="PRO_5009315178" evidence="1">
    <location>
        <begin position="26"/>
        <end position="133"/>
    </location>
</feature>
<evidence type="ECO:0000256" key="1">
    <source>
        <dbReference type="SAM" id="SignalP"/>
    </source>
</evidence>
<dbReference type="AlphaFoldDB" id="A0A1I8AWA2"/>
<evidence type="ECO:0000313" key="2">
    <source>
        <dbReference type="Proteomes" id="UP000095281"/>
    </source>
</evidence>
<accession>A0A1I8AWA2</accession>
<sequence length="133" mass="15987">MYYFLYLNISLFSLLIILFLTNTKAEFEDSFDGISNIKLDMLHKRRGRELFGKRNSQSMERQSRRTRELFGKRSSVILPIETSEFPSFTAENEKEYTNYLINKIIRRTNEKNIPIENIMDLLNKMKMRELFEN</sequence>
<keyword evidence="2" id="KW-1185">Reference proteome</keyword>
<keyword evidence="1" id="KW-0732">Signal</keyword>
<protein>
    <submittedName>
        <fullName evidence="3">Uncharacterized protein</fullName>
    </submittedName>
</protein>
<feature type="signal peptide" evidence="1">
    <location>
        <begin position="1"/>
        <end position="25"/>
    </location>
</feature>
<name>A0A1I8AWA2_MELHA</name>
<dbReference type="WBParaSite" id="MhA1_Contig1000.frz3.gene12">
    <property type="protein sequence ID" value="MhA1_Contig1000.frz3.gene12"/>
    <property type="gene ID" value="MhA1_Contig1000.frz3.gene12"/>
</dbReference>
<proteinExistence type="predicted"/>
<dbReference type="Proteomes" id="UP000095281">
    <property type="component" value="Unplaced"/>
</dbReference>
<reference evidence="3" key="1">
    <citation type="submission" date="2016-11" db="UniProtKB">
        <authorList>
            <consortium name="WormBaseParasite"/>
        </authorList>
    </citation>
    <scope>IDENTIFICATION</scope>
</reference>